<organism evidence="1 2">
    <name type="scientific">Lacrimispora algidixylanolytica</name>
    <dbReference type="NCBI Taxonomy" id="94868"/>
    <lineage>
        <taxon>Bacteria</taxon>
        <taxon>Bacillati</taxon>
        <taxon>Bacillota</taxon>
        <taxon>Clostridia</taxon>
        <taxon>Lachnospirales</taxon>
        <taxon>Lachnospiraceae</taxon>
        <taxon>Lacrimispora</taxon>
    </lineage>
</organism>
<evidence type="ECO:0000313" key="1">
    <source>
        <dbReference type="EMBL" id="RKD30251.1"/>
    </source>
</evidence>
<evidence type="ECO:0000313" key="2">
    <source>
        <dbReference type="Proteomes" id="UP000284277"/>
    </source>
</evidence>
<gene>
    <name evidence="1" type="ORF">BET01_06555</name>
</gene>
<proteinExistence type="predicted"/>
<keyword evidence="2" id="KW-1185">Reference proteome</keyword>
<dbReference type="EMBL" id="MCIA01000031">
    <property type="protein sequence ID" value="RKD30251.1"/>
    <property type="molecule type" value="Genomic_DNA"/>
</dbReference>
<comment type="caution">
    <text evidence="1">The sequence shown here is derived from an EMBL/GenBank/DDBJ whole genome shotgun (WGS) entry which is preliminary data.</text>
</comment>
<dbReference type="AlphaFoldDB" id="A0A419SYI2"/>
<sequence>MVDIKPKFYGKYDCYQNNVLGPVSEYWQVNYLPVFWTEFNFINESKHPDTFEEMTFGVGNRYDRGDVWTDICGISLNLCRFDDIETFKSTITEELDKKNPVVATMYSNEVPWNKYFQIRPHCFLICDIDEENHELICSDGSFHSEGLCRIDIQYLFDKYYKLILLSNNNAVGKGYKDELAYFFRVFRNNNPNKTEDINKLADHILHCWDTDDLKEVAKIVSKSYFLLYVTEVCNSRHNFMKGLEYFNQKHKTELFSSVISELAEVRTSWDSFKGLYVKSVLSKKKGYIDNVVDLIRKIAIKEEKISQEIVRCCTEDLEG</sequence>
<dbReference type="Proteomes" id="UP000284277">
    <property type="component" value="Unassembled WGS sequence"/>
</dbReference>
<name>A0A419SYI2_9FIRM</name>
<reference evidence="1 2" key="1">
    <citation type="submission" date="2016-08" db="EMBL/GenBank/DDBJ databases">
        <title>A new outlook on sporulation: Clostridium algidixylanolyticum.</title>
        <authorList>
            <person name="Poppleton D.I."/>
            <person name="Gribaldo S."/>
        </authorList>
    </citation>
    <scope>NUCLEOTIDE SEQUENCE [LARGE SCALE GENOMIC DNA]</scope>
    <source>
        <strain evidence="1 2">SPL73</strain>
    </source>
</reference>
<protein>
    <recommendedName>
        <fullName evidence="3">Butirosin biosynthesis protein H N-terminal domain-containing protein</fullName>
    </recommendedName>
</protein>
<dbReference type="RefSeq" id="WP_120197774.1">
    <property type="nucleotide sequence ID" value="NZ_MCIA01000031.1"/>
</dbReference>
<accession>A0A419SYI2</accession>
<evidence type="ECO:0008006" key="3">
    <source>
        <dbReference type="Google" id="ProtNLM"/>
    </source>
</evidence>